<feature type="transmembrane region" description="Helical" evidence="1">
    <location>
        <begin position="112"/>
        <end position="135"/>
    </location>
</feature>
<evidence type="ECO:0000256" key="1">
    <source>
        <dbReference type="SAM" id="Phobius"/>
    </source>
</evidence>
<protein>
    <submittedName>
        <fullName evidence="2">Uncharacterized protein</fullName>
    </submittedName>
</protein>
<keyword evidence="1" id="KW-0812">Transmembrane</keyword>
<feature type="transmembrane region" description="Helical" evidence="1">
    <location>
        <begin position="12"/>
        <end position="33"/>
    </location>
</feature>
<accession>A0ABV7WK40</accession>
<proteinExistence type="predicted"/>
<gene>
    <name evidence="2" type="ORF">ACFOLH_15480</name>
</gene>
<keyword evidence="1" id="KW-0472">Membrane</keyword>
<keyword evidence="1" id="KW-1133">Transmembrane helix</keyword>
<feature type="transmembrane region" description="Helical" evidence="1">
    <location>
        <begin position="45"/>
        <end position="64"/>
    </location>
</feature>
<dbReference type="Proteomes" id="UP001595685">
    <property type="component" value="Unassembled WGS sequence"/>
</dbReference>
<evidence type="ECO:0000313" key="2">
    <source>
        <dbReference type="EMBL" id="MFC3689749.1"/>
    </source>
</evidence>
<dbReference type="EMBL" id="JBHRWW010000012">
    <property type="protein sequence ID" value="MFC3689749.1"/>
    <property type="molecule type" value="Genomic_DNA"/>
</dbReference>
<feature type="transmembrane region" description="Helical" evidence="1">
    <location>
        <begin position="84"/>
        <end position="106"/>
    </location>
</feature>
<dbReference type="RefSeq" id="WP_340295002.1">
    <property type="nucleotide sequence ID" value="NZ_JBBEOI010000198.1"/>
</dbReference>
<evidence type="ECO:0000313" key="3">
    <source>
        <dbReference type="Proteomes" id="UP001595685"/>
    </source>
</evidence>
<name>A0ABV7WK40_9MICO</name>
<keyword evidence="3" id="KW-1185">Reference proteome</keyword>
<sequence length="146" mass="14003">MGRGGRVDGRAAATAGLVVVLAYLLLTAVLALAPPPSGERVGPGAVAVATSVVAVLTWALAGWLGSRPLRAQGVRRSTTVPSVALGATAGYLAVPALVGVVGLLLVGAPAGALLAGPLLSAVLAGLVAGLGALLARHAPPPAPYTG</sequence>
<comment type="caution">
    <text evidence="2">The sequence shown here is derived from an EMBL/GenBank/DDBJ whole genome shotgun (WGS) entry which is preliminary data.</text>
</comment>
<reference evidence="3" key="1">
    <citation type="journal article" date="2019" name="Int. J. Syst. Evol. Microbiol.">
        <title>The Global Catalogue of Microorganisms (GCM) 10K type strain sequencing project: providing services to taxonomists for standard genome sequencing and annotation.</title>
        <authorList>
            <consortium name="The Broad Institute Genomics Platform"/>
            <consortium name="The Broad Institute Genome Sequencing Center for Infectious Disease"/>
            <person name="Wu L."/>
            <person name="Ma J."/>
        </authorList>
    </citation>
    <scope>NUCLEOTIDE SEQUENCE [LARGE SCALE GENOMIC DNA]</scope>
    <source>
        <strain evidence="3">NCAIM B.02333</strain>
    </source>
</reference>
<organism evidence="2 3">
    <name type="scientific">Aquipuribacter hungaricus</name>
    <dbReference type="NCBI Taxonomy" id="545624"/>
    <lineage>
        <taxon>Bacteria</taxon>
        <taxon>Bacillati</taxon>
        <taxon>Actinomycetota</taxon>
        <taxon>Actinomycetes</taxon>
        <taxon>Micrococcales</taxon>
        <taxon>Intrasporangiaceae</taxon>
        <taxon>Aquipuribacter</taxon>
    </lineage>
</organism>